<organism evidence="3 4">
    <name type="scientific">Ustilago trichophora</name>
    <dbReference type="NCBI Taxonomy" id="86804"/>
    <lineage>
        <taxon>Eukaryota</taxon>
        <taxon>Fungi</taxon>
        <taxon>Dikarya</taxon>
        <taxon>Basidiomycota</taxon>
        <taxon>Ustilaginomycotina</taxon>
        <taxon>Ustilaginomycetes</taxon>
        <taxon>Ustilaginales</taxon>
        <taxon>Ustilaginaceae</taxon>
        <taxon>Ustilago</taxon>
    </lineage>
</organism>
<dbReference type="InterPro" id="IPR000719">
    <property type="entry name" value="Prot_kinase_dom"/>
</dbReference>
<feature type="region of interest" description="Disordered" evidence="1">
    <location>
        <begin position="1"/>
        <end position="178"/>
    </location>
</feature>
<keyword evidence="4" id="KW-1185">Reference proteome</keyword>
<evidence type="ECO:0000313" key="4">
    <source>
        <dbReference type="Proteomes" id="UP000324022"/>
    </source>
</evidence>
<dbReference type="EMBL" id="OOIN01000013">
    <property type="protein sequence ID" value="SPO26112.1"/>
    <property type="molecule type" value="Genomic_DNA"/>
</dbReference>
<evidence type="ECO:0000256" key="1">
    <source>
        <dbReference type="SAM" id="MobiDB-lite"/>
    </source>
</evidence>
<feature type="compositionally biased region" description="Low complexity" evidence="1">
    <location>
        <begin position="1"/>
        <end position="26"/>
    </location>
</feature>
<dbReference type="PROSITE" id="PS50011">
    <property type="entry name" value="PROTEIN_KINASE_DOM"/>
    <property type="match status" value="1"/>
</dbReference>
<dbReference type="PROSITE" id="PS00108">
    <property type="entry name" value="PROTEIN_KINASE_ST"/>
    <property type="match status" value="1"/>
</dbReference>
<dbReference type="SUPFAM" id="SSF56112">
    <property type="entry name" value="Protein kinase-like (PK-like)"/>
    <property type="match status" value="1"/>
</dbReference>
<dbReference type="GO" id="GO:0004674">
    <property type="term" value="F:protein serine/threonine kinase activity"/>
    <property type="evidence" value="ECO:0007669"/>
    <property type="project" value="TreeGrafter"/>
</dbReference>
<name>A0A5C3E6G5_9BASI</name>
<reference evidence="3 4" key="1">
    <citation type="submission" date="2018-03" db="EMBL/GenBank/DDBJ databases">
        <authorList>
            <person name="Guldener U."/>
        </authorList>
    </citation>
    <scope>NUCLEOTIDE SEQUENCE [LARGE SCALE GENOMIC DNA]</scope>
    <source>
        <strain evidence="3 4">NBRC100155</strain>
    </source>
</reference>
<dbReference type="GO" id="GO:0044773">
    <property type="term" value="P:mitotic DNA damage checkpoint signaling"/>
    <property type="evidence" value="ECO:0007669"/>
    <property type="project" value="TreeGrafter"/>
</dbReference>
<dbReference type="GO" id="GO:0005524">
    <property type="term" value="F:ATP binding"/>
    <property type="evidence" value="ECO:0007669"/>
    <property type="project" value="InterPro"/>
</dbReference>
<dbReference type="PANTHER" id="PTHR44167:SF24">
    <property type="entry name" value="SERINE_THREONINE-PROTEIN KINASE CHK2"/>
    <property type="match status" value="1"/>
</dbReference>
<dbReference type="Gene3D" id="1.10.510.10">
    <property type="entry name" value="Transferase(Phosphotransferase) domain 1"/>
    <property type="match status" value="1"/>
</dbReference>
<dbReference type="InterPro" id="IPR011009">
    <property type="entry name" value="Kinase-like_dom_sf"/>
</dbReference>
<feature type="compositionally biased region" description="Polar residues" evidence="1">
    <location>
        <begin position="62"/>
        <end position="74"/>
    </location>
</feature>
<feature type="domain" description="Protein kinase" evidence="2">
    <location>
        <begin position="208"/>
        <end position="594"/>
    </location>
</feature>
<evidence type="ECO:0000313" key="3">
    <source>
        <dbReference type="EMBL" id="SPO26112.1"/>
    </source>
</evidence>
<protein>
    <recommendedName>
        <fullName evidence="2">Protein kinase domain-containing protein</fullName>
    </recommendedName>
</protein>
<dbReference type="InterPro" id="IPR008271">
    <property type="entry name" value="Ser/Thr_kinase_AS"/>
</dbReference>
<feature type="compositionally biased region" description="Pro residues" evidence="1">
    <location>
        <begin position="155"/>
        <end position="164"/>
    </location>
</feature>
<dbReference type="Pfam" id="PF00069">
    <property type="entry name" value="Pkinase"/>
    <property type="match status" value="1"/>
</dbReference>
<proteinExistence type="predicted"/>
<dbReference type="GO" id="GO:0005634">
    <property type="term" value="C:nucleus"/>
    <property type="evidence" value="ECO:0007669"/>
    <property type="project" value="TreeGrafter"/>
</dbReference>
<dbReference type="Proteomes" id="UP000324022">
    <property type="component" value="Unassembled WGS sequence"/>
</dbReference>
<gene>
    <name evidence="3" type="ORF">UTRI_02387</name>
</gene>
<dbReference type="SMART" id="SM00220">
    <property type="entry name" value="S_TKc"/>
    <property type="match status" value="1"/>
</dbReference>
<evidence type="ECO:0000259" key="2">
    <source>
        <dbReference type="PROSITE" id="PS50011"/>
    </source>
</evidence>
<sequence>MFPGSQPGPSSSPMVAIKSPKPSSSKTRTPWPLDTFWSSSTNRASSTDSQASPVSPVLGHSYDSSTGLDSNHNLDFNHLPLTPPDSGASAFELHPAIKGAPSPRPRDQSMLVSTPAPPPVLLHGVQTLPIPDAQLSPPPPSRNSLFFSSFGSNSPTPPSPPPPRSSSTQFKPNQFPKSLCPQTATAAQCASPQTSTAAAAAASRTINITASDRPKQGPFAQFLLGPRQLRGMLAGGGKNPCNTACGESDQPADVVSSSSSDHGGFAPSNGSMLIAKVSCSVGGSLCPSSPGVHPNIIRLIDIRDEVEFAASPQPTPSPPPPQSRDQQVNPIVRARAWMGTTDIRLDESGWPHQPARLLILLELLPNNLALFARKHSERVDLQQWFDWALQMSDALVFLHEKGCVHADIKKENMLLTEDLEIKLCDFNSAVFPNPNDPPRDGLGLGTPAYCAPELSRATGGPGATTFSYPIDIFSLGAVLYSLATGTVPAIHHHNRRDASNDSLESVASSITTISGRNPPLGRFPPFGTDGRTKGYLSIRPPPQSFAVKLATEGSEQSGGLSKLTNLELASSRPDWLRRRSSYGDELNHHHHTTVFGYTPVSLPSPSIAEHSSTTQKKKPTLFHRQTIIQT</sequence>
<feature type="compositionally biased region" description="Low complexity" evidence="1">
    <location>
        <begin position="35"/>
        <end position="49"/>
    </location>
</feature>
<dbReference type="OrthoDB" id="4062651at2759"/>
<accession>A0A5C3E6G5</accession>
<dbReference type="PANTHER" id="PTHR44167">
    <property type="entry name" value="OVARIAN-SPECIFIC SERINE/THREONINE-PROTEIN KINASE LOK-RELATED"/>
    <property type="match status" value="1"/>
</dbReference>
<dbReference type="AlphaFoldDB" id="A0A5C3E6G5"/>
<feature type="compositionally biased region" description="Low complexity" evidence="1">
    <location>
        <begin position="142"/>
        <end position="154"/>
    </location>
</feature>